<dbReference type="AlphaFoldDB" id="A0A8S1XGP7"/>
<dbReference type="PANTHER" id="PTHR33706">
    <property type="entry name" value="MORN VARIANT REPEAT PROTEIN"/>
    <property type="match status" value="1"/>
</dbReference>
<protein>
    <submittedName>
        <fullName evidence="1">Uncharacterized protein</fullName>
    </submittedName>
</protein>
<evidence type="ECO:0000313" key="1">
    <source>
        <dbReference type="EMBL" id="CAD8200141.1"/>
    </source>
</evidence>
<reference evidence="1" key="1">
    <citation type="submission" date="2021-01" db="EMBL/GenBank/DDBJ databases">
        <authorList>
            <consortium name="Genoscope - CEA"/>
            <person name="William W."/>
        </authorList>
    </citation>
    <scope>NUCLEOTIDE SEQUENCE</scope>
</reference>
<evidence type="ECO:0000313" key="2">
    <source>
        <dbReference type="Proteomes" id="UP000689195"/>
    </source>
</evidence>
<organism evidence="1 2">
    <name type="scientific">Paramecium pentaurelia</name>
    <dbReference type="NCBI Taxonomy" id="43138"/>
    <lineage>
        <taxon>Eukaryota</taxon>
        <taxon>Sar</taxon>
        <taxon>Alveolata</taxon>
        <taxon>Ciliophora</taxon>
        <taxon>Intramacronucleata</taxon>
        <taxon>Oligohymenophorea</taxon>
        <taxon>Peniculida</taxon>
        <taxon>Parameciidae</taxon>
        <taxon>Paramecium</taxon>
    </lineage>
</organism>
<keyword evidence="2" id="KW-1185">Reference proteome</keyword>
<dbReference type="EMBL" id="CAJJDO010000123">
    <property type="protein sequence ID" value="CAD8200141.1"/>
    <property type="molecule type" value="Genomic_DNA"/>
</dbReference>
<gene>
    <name evidence="1" type="ORF">PPENT_87.1.T1230142</name>
</gene>
<dbReference type="Proteomes" id="UP000689195">
    <property type="component" value="Unassembled WGS sequence"/>
</dbReference>
<name>A0A8S1XGP7_9CILI</name>
<sequence>MNFQTQNKQVCCESMRWTQCNKEHYVYCWDKIRKQLDKTQILITIAQDGQILYLQNGVKLRNEIIQDNFRSQEIYTNMEQIQYFHWQGEYEKNQRKIGQWTANWNGKVMKKVGGYFDNGFKQGLWVQPIKNYWSQAQVYEIGEYYNDQKRGKWIYIYNDCLIGGGLYNQQAQKKGKWVDLSEEFNDFSQVTYSGEYKKDQKVGRWNILYRNQTTQELKLIGCGLYYEGFMGIKQGRWIEQSEGFSEYSQVTYNGIYKNSKKFGKWDTYMNFFGNHIIGGGSYNKEGQKIRKWKDLSENFHNYSQVINVGQYKNGNKAGRWDIFYRKQKQKKFKQIGGGFYDEGGKETKQGRWIDLSVKFYYNSEITYDGQYQKGKKVGIWDILSLDHFSDQFKKIGGGSYDYQGDGIKIGKWIDLNQFSQQITYSGEYQKGKKVGRWDIFMQNFNGKEIKQIGGGLYDPEGDEIKIGKWFTLDEASNQIVYHGEYQKGQKVGRWDCLFSRQDEQEFKQIGGGSYDDEGYGIKIGKWIDLDVFSKYIIYSGEYQKGKKVGKWDILFRVYSSDPFEQIGGGFYDENGYEIKQGKWIELQEGQQYTSKATYNGEYKNGKKVGRWDIVLEGVKIGGGTYDQVGDGIKNGKWFDLDENSKYITYSGEYQKGKKVGRWDILFREHYSYPFLEIGGGLYDDGGQEIKLGKWIEQSKQFWINFQITFNGEYKNGYKVGIWVEMDIKIKKKRDEINYDN</sequence>
<comment type="caution">
    <text evidence="1">The sequence shown here is derived from an EMBL/GenBank/DDBJ whole genome shotgun (WGS) entry which is preliminary data.</text>
</comment>
<proteinExistence type="predicted"/>
<accession>A0A8S1XGP7</accession>
<dbReference type="OrthoDB" id="319461at2759"/>
<dbReference type="PANTHER" id="PTHR33706:SF1">
    <property type="entry name" value="TPR REPEAT PROTEIN"/>
    <property type="match status" value="1"/>
</dbReference>